<evidence type="ECO:0000256" key="7">
    <source>
        <dbReference type="ARBA" id="ARBA00023136"/>
    </source>
</evidence>
<gene>
    <name evidence="8" type="primary">ODR4</name>
</gene>
<comment type="function">
    <text evidence="1">May play a role in the trafficking of a subset of G-protein coupled receptors.</text>
</comment>
<keyword evidence="6" id="KW-1133">Transmembrane helix</keyword>
<evidence type="ECO:0000256" key="2">
    <source>
        <dbReference type="ARBA" id="ARBA00004370"/>
    </source>
</evidence>
<evidence type="ECO:0000256" key="6">
    <source>
        <dbReference type="ARBA" id="ARBA00022989"/>
    </source>
</evidence>
<comment type="subcellular location">
    <subcellularLocation>
        <location evidence="2">Membrane</location>
    </subcellularLocation>
</comment>
<evidence type="ECO:0000256" key="1">
    <source>
        <dbReference type="ARBA" id="ARBA00003891"/>
    </source>
</evidence>
<dbReference type="eggNOG" id="KOG4703">
    <property type="taxonomic scope" value="Eukaryota"/>
</dbReference>
<evidence type="ECO:0000256" key="5">
    <source>
        <dbReference type="ARBA" id="ARBA00022692"/>
    </source>
</evidence>
<dbReference type="GO" id="GO:0016020">
    <property type="term" value="C:membrane"/>
    <property type="evidence" value="ECO:0007669"/>
    <property type="project" value="UniProtKB-SubCell"/>
</dbReference>
<dbReference type="PANTHER" id="PTHR33966:SF1">
    <property type="entry name" value="PROTEIN ODR-4 HOMOLOG"/>
    <property type="match status" value="1"/>
</dbReference>
<evidence type="ECO:0000313" key="8">
    <source>
        <dbReference type="Ensembl" id="ENSFALP00000003463.2"/>
    </source>
</evidence>
<dbReference type="HOGENOM" id="CLU_043811_0_0_1"/>
<reference evidence="8" key="3">
    <citation type="submission" date="2025-09" db="UniProtKB">
        <authorList>
            <consortium name="Ensembl"/>
        </authorList>
    </citation>
    <scope>IDENTIFICATION</scope>
</reference>
<reference evidence="8" key="2">
    <citation type="submission" date="2025-08" db="UniProtKB">
        <authorList>
            <consortium name="Ensembl"/>
        </authorList>
    </citation>
    <scope>IDENTIFICATION</scope>
</reference>
<dbReference type="PANTHER" id="PTHR33966">
    <property type="entry name" value="PROTEIN ODR-4 HOMOLOG"/>
    <property type="match status" value="1"/>
</dbReference>
<name>U3JL09_FICAL</name>
<protein>
    <recommendedName>
        <fullName evidence="4">Protein odr-4 homolog</fullName>
    </recommendedName>
</protein>
<keyword evidence="5" id="KW-0812">Transmembrane</keyword>
<proteinExistence type="inferred from homology"/>
<accession>U3JL09</accession>
<dbReference type="STRING" id="59894.ENSFALP00000003463"/>
<organism evidence="8 9">
    <name type="scientific">Ficedula albicollis</name>
    <name type="common">Collared flycatcher</name>
    <name type="synonym">Muscicapa albicollis</name>
    <dbReference type="NCBI Taxonomy" id="59894"/>
    <lineage>
        <taxon>Eukaryota</taxon>
        <taxon>Metazoa</taxon>
        <taxon>Chordata</taxon>
        <taxon>Craniata</taxon>
        <taxon>Vertebrata</taxon>
        <taxon>Euteleostomi</taxon>
        <taxon>Archelosauria</taxon>
        <taxon>Archosauria</taxon>
        <taxon>Dinosauria</taxon>
        <taxon>Saurischia</taxon>
        <taxon>Theropoda</taxon>
        <taxon>Coelurosauria</taxon>
        <taxon>Aves</taxon>
        <taxon>Neognathae</taxon>
        <taxon>Neoaves</taxon>
        <taxon>Telluraves</taxon>
        <taxon>Australaves</taxon>
        <taxon>Passeriformes</taxon>
        <taxon>Muscicapidae</taxon>
        <taxon>Ficedula</taxon>
    </lineage>
</organism>
<dbReference type="Ensembl" id="ENSFALT00000003477.2">
    <property type="protein sequence ID" value="ENSFALP00000003463.2"/>
    <property type="gene ID" value="ENSFALG00000003310.2"/>
</dbReference>
<evidence type="ECO:0000256" key="3">
    <source>
        <dbReference type="ARBA" id="ARBA00010131"/>
    </source>
</evidence>
<dbReference type="GeneTree" id="ENSGT00390000012568"/>
<reference evidence="8 9" key="1">
    <citation type="journal article" date="2012" name="Nature">
        <title>The genomic landscape of species divergence in Ficedula flycatchers.</title>
        <authorList>
            <person name="Ellegren H."/>
            <person name="Smeds L."/>
            <person name="Burri R."/>
            <person name="Olason P.I."/>
            <person name="Backstrom N."/>
            <person name="Kawakami T."/>
            <person name="Kunstner A."/>
            <person name="Makinen H."/>
            <person name="Nadachowska-Brzyska K."/>
            <person name="Qvarnstrom A."/>
            <person name="Uebbing S."/>
            <person name="Wolf J.B."/>
        </authorList>
    </citation>
    <scope>NUCLEOTIDE SEQUENCE [LARGE SCALE GENOMIC DNA]</scope>
</reference>
<sequence length="527" mass="58012">MAGVTPGPPRTLFPRSARHCPASSLCAAALTDDIGRPPQCSAEARAAAQIGGVEVRIRGCAGSESWRSGGWNCNTSLKAGAMGRTYLVEEGIGQYLTELSTKVKPYVTGLLIGQCSPQRDYVIRAVRTPPKEQQQEESVGPPKLASLDEEWITTHASQVSRMLPGGLLVLGVFMIASPELAKDGQNALRKLIFSVEKSLSKRRLWKPAEEEVSDRAALQICSATKKVVCRTYDVQDPKSSAKPADWKYQSALTASWVALGCTVNVNIHIPLLATSPNHDLEKNTKNGLNRWSKQIEDSVFLINGRVKDEDTELLEGQKKFRGNTQPSTQFSDVKVLTQLCQGTGARSTATVQVCSGSINLRGAVKCRAYIHSNKPKVKEAIQALKRDIINTLSDRCEILFEDLVLNEGPQKKNFGREYHVLPQRLFVPVAGSIVMLCDYKFGDEAAGEIQERFVEMLDQPVQAEDMHIAEDISTVDICPVTESPSETQQAQLTKANLLLKLQQNMGMFLPRFLLWHSRTCSGPFQDC</sequence>
<dbReference type="Pfam" id="PF14778">
    <property type="entry name" value="ODR4-like"/>
    <property type="match status" value="1"/>
</dbReference>
<dbReference type="Proteomes" id="UP000016665">
    <property type="component" value="Chromosome 8"/>
</dbReference>
<keyword evidence="7" id="KW-0472">Membrane</keyword>
<dbReference type="GO" id="GO:0008104">
    <property type="term" value="P:intracellular protein localization"/>
    <property type="evidence" value="ECO:0007669"/>
    <property type="project" value="TreeGrafter"/>
</dbReference>
<dbReference type="AlphaFoldDB" id="U3JL09"/>
<evidence type="ECO:0000313" key="9">
    <source>
        <dbReference type="Proteomes" id="UP000016665"/>
    </source>
</evidence>
<evidence type="ECO:0000256" key="4">
    <source>
        <dbReference type="ARBA" id="ARBA00020550"/>
    </source>
</evidence>
<keyword evidence="9" id="KW-1185">Reference proteome</keyword>
<dbReference type="GO" id="GO:0012505">
    <property type="term" value="C:endomembrane system"/>
    <property type="evidence" value="ECO:0007669"/>
    <property type="project" value="TreeGrafter"/>
</dbReference>
<dbReference type="InterPro" id="IPR029454">
    <property type="entry name" value="ODR-4-like"/>
</dbReference>
<comment type="similarity">
    <text evidence="3">Belongs to the ODR-4 family.</text>
</comment>